<evidence type="ECO:0008006" key="3">
    <source>
        <dbReference type="Google" id="ProtNLM"/>
    </source>
</evidence>
<evidence type="ECO:0000313" key="1">
    <source>
        <dbReference type="EMBL" id="MFC5505314.1"/>
    </source>
</evidence>
<evidence type="ECO:0000313" key="2">
    <source>
        <dbReference type="Proteomes" id="UP001596060"/>
    </source>
</evidence>
<name>A0ABW0P3C2_9HYPH</name>
<accession>A0ABW0P3C2</accession>
<dbReference type="RefSeq" id="WP_377816399.1">
    <property type="nucleotide sequence ID" value="NZ_JBHSLU010000017.1"/>
</dbReference>
<organism evidence="1 2">
    <name type="scientific">Bosea massiliensis</name>
    <dbReference type="NCBI Taxonomy" id="151419"/>
    <lineage>
        <taxon>Bacteria</taxon>
        <taxon>Pseudomonadati</taxon>
        <taxon>Pseudomonadota</taxon>
        <taxon>Alphaproteobacteria</taxon>
        <taxon>Hyphomicrobiales</taxon>
        <taxon>Boseaceae</taxon>
        <taxon>Bosea</taxon>
    </lineage>
</organism>
<dbReference type="Proteomes" id="UP001596060">
    <property type="component" value="Unassembled WGS sequence"/>
</dbReference>
<protein>
    <recommendedName>
        <fullName evidence="3">ABM domain-containing protein</fullName>
    </recommendedName>
</protein>
<comment type="caution">
    <text evidence="1">The sequence shown here is derived from an EMBL/GenBank/DDBJ whole genome shotgun (WGS) entry which is preliminary data.</text>
</comment>
<dbReference type="EMBL" id="JBHSLU010000017">
    <property type="protein sequence ID" value="MFC5505314.1"/>
    <property type="molecule type" value="Genomic_DNA"/>
</dbReference>
<keyword evidence="2" id="KW-1185">Reference proteome</keyword>
<gene>
    <name evidence="1" type="ORF">ACFPN9_08590</name>
</gene>
<proteinExistence type="predicted"/>
<sequence length="120" mass="13536">MRTLADTAYSLRLHQDDPMKGILFELHVHEDTEEGVAFLDQFREACFENLGAAPAGKPIPPGAESVHWYLQGQSSEWLMFEFWSRDIPAIRRAVARVENALRTAGVTVTIEDRLSQHEAA</sequence>
<reference evidence="2" key="1">
    <citation type="journal article" date="2019" name="Int. J. Syst. Evol. Microbiol.">
        <title>The Global Catalogue of Microorganisms (GCM) 10K type strain sequencing project: providing services to taxonomists for standard genome sequencing and annotation.</title>
        <authorList>
            <consortium name="The Broad Institute Genomics Platform"/>
            <consortium name="The Broad Institute Genome Sequencing Center for Infectious Disease"/>
            <person name="Wu L."/>
            <person name="Ma J."/>
        </authorList>
    </citation>
    <scope>NUCLEOTIDE SEQUENCE [LARGE SCALE GENOMIC DNA]</scope>
    <source>
        <strain evidence="2">CCUG 43117</strain>
    </source>
</reference>